<organism evidence="1 2">
    <name type="scientific">Lophiostoma macrostomum CBS 122681</name>
    <dbReference type="NCBI Taxonomy" id="1314788"/>
    <lineage>
        <taxon>Eukaryota</taxon>
        <taxon>Fungi</taxon>
        <taxon>Dikarya</taxon>
        <taxon>Ascomycota</taxon>
        <taxon>Pezizomycotina</taxon>
        <taxon>Dothideomycetes</taxon>
        <taxon>Pleosporomycetidae</taxon>
        <taxon>Pleosporales</taxon>
        <taxon>Lophiostomataceae</taxon>
        <taxon>Lophiostoma</taxon>
    </lineage>
</organism>
<proteinExistence type="predicted"/>
<dbReference type="EMBL" id="MU004298">
    <property type="protein sequence ID" value="KAF2660661.1"/>
    <property type="molecule type" value="Genomic_DNA"/>
</dbReference>
<dbReference type="Proteomes" id="UP000799324">
    <property type="component" value="Unassembled WGS sequence"/>
</dbReference>
<accession>A0A6A6TMW5</accession>
<gene>
    <name evidence="1" type="ORF">K491DRAFT_711562</name>
</gene>
<evidence type="ECO:0000313" key="2">
    <source>
        <dbReference type="Proteomes" id="UP000799324"/>
    </source>
</evidence>
<sequence length="624" mass="65513">MLEVVLREEDLCAVVDDHDGYVVSDVLGCLLELLLGLDVQLSTVVDGGGLEDDFVTLGLVLLDDSVGTEVGPEVLLKDVAGRDEVLLIEIVGTDAGPEVLLKEIVVRMGGPNVEGTVVKFDQGPVVGVSGIEVVTLIVPRLVEVNGTDVELLVGGCDGPRVVFAVTDGTIVVLLLGNGGALVRVDSVVMLLVGNGGALVRVEFVVILPLGSGGTLVRVEPVVILPVGNGGALVKEPVVILLVESGGALVRVEFAVMFPVGNGGWLVSVDSVVMFPVVGNGGWLVSVDSVVMFPVGNGGWLVSVDSVVIFPVETGDWLVCVEFVIVAGGKVEETFSQLDVEVCDRTVEVSEGLPGKLVFDTDVELVSADVGSVGKDVVLMLWLGLSDDADVDTATLVEDGETDVEILLVESRSVLCGRVDVASEDVEVSVLCPGGAYPLVVLLCAKDEDALPDPVDDVPTLLTSVEEGLFVLLTPVDDELCLLLKIVDDEVSMLLIPVDEVSTLLIPVEEVSTLLVPVDEVSTLLTPTDDDVPMLLTPVDDDVPILLIPVDEVPMLLAPVDDELPGLLDSGDDVLPVLLEPVEEEAPVLLDPDDDESPTLLVEPVVAMLLSDDPVRLLRELVTVL</sequence>
<keyword evidence="2" id="KW-1185">Reference proteome</keyword>
<protein>
    <submittedName>
        <fullName evidence="1">Uncharacterized protein</fullName>
    </submittedName>
</protein>
<dbReference type="AlphaFoldDB" id="A0A6A6TMW5"/>
<name>A0A6A6TMW5_9PLEO</name>
<reference evidence="1" key="1">
    <citation type="journal article" date="2020" name="Stud. Mycol.">
        <title>101 Dothideomycetes genomes: a test case for predicting lifestyles and emergence of pathogens.</title>
        <authorList>
            <person name="Haridas S."/>
            <person name="Albert R."/>
            <person name="Binder M."/>
            <person name="Bloem J."/>
            <person name="Labutti K."/>
            <person name="Salamov A."/>
            <person name="Andreopoulos B."/>
            <person name="Baker S."/>
            <person name="Barry K."/>
            <person name="Bills G."/>
            <person name="Bluhm B."/>
            <person name="Cannon C."/>
            <person name="Castanera R."/>
            <person name="Culley D."/>
            <person name="Daum C."/>
            <person name="Ezra D."/>
            <person name="Gonzalez J."/>
            <person name="Henrissat B."/>
            <person name="Kuo A."/>
            <person name="Liang C."/>
            <person name="Lipzen A."/>
            <person name="Lutzoni F."/>
            <person name="Magnuson J."/>
            <person name="Mondo S."/>
            <person name="Nolan M."/>
            <person name="Ohm R."/>
            <person name="Pangilinan J."/>
            <person name="Park H.-J."/>
            <person name="Ramirez L."/>
            <person name="Alfaro M."/>
            <person name="Sun H."/>
            <person name="Tritt A."/>
            <person name="Yoshinaga Y."/>
            <person name="Zwiers L.-H."/>
            <person name="Turgeon B."/>
            <person name="Goodwin S."/>
            <person name="Spatafora J."/>
            <person name="Crous P."/>
            <person name="Grigoriev I."/>
        </authorList>
    </citation>
    <scope>NUCLEOTIDE SEQUENCE</scope>
    <source>
        <strain evidence="1">CBS 122681</strain>
    </source>
</reference>
<evidence type="ECO:0000313" key="1">
    <source>
        <dbReference type="EMBL" id="KAF2660661.1"/>
    </source>
</evidence>